<keyword evidence="1" id="KW-0812">Transmembrane</keyword>
<sequence>MGSRGHEEKDSNGQRLLLKNSSYLQLHTAFLFTDFSTLSISASILLIIIIITVVVIVIEHLGFICKTTSTASSAFVNRITDQQGESRRQFGAVQTSVASDSGLRCVCTRAHGVRLI</sequence>
<dbReference type="EMBL" id="JBJJXI010000055">
    <property type="protein sequence ID" value="KAL3399511.1"/>
    <property type="molecule type" value="Genomic_DNA"/>
</dbReference>
<keyword evidence="1" id="KW-0472">Membrane</keyword>
<evidence type="ECO:0000313" key="2">
    <source>
        <dbReference type="EMBL" id="KAL3399511.1"/>
    </source>
</evidence>
<evidence type="ECO:0000256" key="1">
    <source>
        <dbReference type="SAM" id="Phobius"/>
    </source>
</evidence>
<feature type="transmembrane region" description="Helical" evidence="1">
    <location>
        <begin position="38"/>
        <end position="58"/>
    </location>
</feature>
<organism evidence="2 3">
    <name type="scientific">Trichogramma kaykai</name>
    <dbReference type="NCBI Taxonomy" id="54128"/>
    <lineage>
        <taxon>Eukaryota</taxon>
        <taxon>Metazoa</taxon>
        <taxon>Ecdysozoa</taxon>
        <taxon>Arthropoda</taxon>
        <taxon>Hexapoda</taxon>
        <taxon>Insecta</taxon>
        <taxon>Pterygota</taxon>
        <taxon>Neoptera</taxon>
        <taxon>Endopterygota</taxon>
        <taxon>Hymenoptera</taxon>
        <taxon>Apocrita</taxon>
        <taxon>Proctotrupomorpha</taxon>
        <taxon>Chalcidoidea</taxon>
        <taxon>Trichogrammatidae</taxon>
        <taxon>Trichogramma</taxon>
    </lineage>
</organism>
<accession>A0ABD2X2B9</accession>
<comment type="caution">
    <text evidence="2">The sequence shown here is derived from an EMBL/GenBank/DDBJ whole genome shotgun (WGS) entry which is preliminary data.</text>
</comment>
<evidence type="ECO:0000313" key="3">
    <source>
        <dbReference type="Proteomes" id="UP001627154"/>
    </source>
</evidence>
<proteinExistence type="predicted"/>
<dbReference type="AlphaFoldDB" id="A0ABD2X2B9"/>
<keyword evidence="3" id="KW-1185">Reference proteome</keyword>
<dbReference type="Proteomes" id="UP001627154">
    <property type="component" value="Unassembled WGS sequence"/>
</dbReference>
<reference evidence="2 3" key="1">
    <citation type="journal article" date="2024" name="bioRxiv">
        <title>A reference genome for Trichogramma kaykai: A tiny desert-dwelling parasitoid wasp with competing sex-ratio distorters.</title>
        <authorList>
            <person name="Culotta J."/>
            <person name="Lindsey A.R."/>
        </authorList>
    </citation>
    <scope>NUCLEOTIDE SEQUENCE [LARGE SCALE GENOMIC DNA]</scope>
    <source>
        <strain evidence="2 3">KSX58</strain>
    </source>
</reference>
<name>A0ABD2X2B9_9HYME</name>
<protein>
    <submittedName>
        <fullName evidence="2">Uncharacterized protein</fullName>
    </submittedName>
</protein>
<gene>
    <name evidence="2" type="ORF">TKK_006790</name>
</gene>
<keyword evidence="1" id="KW-1133">Transmembrane helix</keyword>